<gene>
    <name evidence="2" type="ORF">HYC85_011676</name>
</gene>
<feature type="compositionally biased region" description="Low complexity" evidence="1">
    <location>
        <begin position="135"/>
        <end position="145"/>
    </location>
</feature>
<proteinExistence type="predicted"/>
<feature type="region of interest" description="Disordered" evidence="1">
    <location>
        <begin position="110"/>
        <end position="145"/>
    </location>
</feature>
<protein>
    <submittedName>
        <fullName evidence="2">Uncharacterized protein</fullName>
    </submittedName>
</protein>
<feature type="compositionally biased region" description="Low complexity" evidence="1">
    <location>
        <begin position="152"/>
        <end position="169"/>
    </location>
</feature>
<evidence type="ECO:0000313" key="3">
    <source>
        <dbReference type="Proteomes" id="UP000593564"/>
    </source>
</evidence>
<dbReference type="Proteomes" id="UP000593564">
    <property type="component" value="Unassembled WGS sequence"/>
</dbReference>
<reference evidence="3" key="1">
    <citation type="journal article" date="2020" name="Nat. Commun.">
        <title>Genome assembly of wild tea tree DASZ reveals pedigree and selection history of tea varieties.</title>
        <authorList>
            <person name="Zhang W."/>
            <person name="Zhang Y."/>
            <person name="Qiu H."/>
            <person name="Guo Y."/>
            <person name="Wan H."/>
            <person name="Zhang X."/>
            <person name="Scossa F."/>
            <person name="Alseekh S."/>
            <person name="Zhang Q."/>
            <person name="Wang P."/>
            <person name="Xu L."/>
            <person name="Schmidt M.H."/>
            <person name="Jia X."/>
            <person name="Li D."/>
            <person name="Zhu A."/>
            <person name="Guo F."/>
            <person name="Chen W."/>
            <person name="Ni D."/>
            <person name="Usadel B."/>
            <person name="Fernie A.R."/>
            <person name="Wen W."/>
        </authorList>
    </citation>
    <scope>NUCLEOTIDE SEQUENCE [LARGE SCALE GENOMIC DNA]</scope>
    <source>
        <strain evidence="3">cv. G240</strain>
    </source>
</reference>
<organism evidence="2 3">
    <name type="scientific">Camellia sinensis</name>
    <name type="common">Tea plant</name>
    <name type="synonym">Thea sinensis</name>
    <dbReference type="NCBI Taxonomy" id="4442"/>
    <lineage>
        <taxon>Eukaryota</taxon>
        <taxon>Viridiplantae</taxon>
        <taxon>Streptophyta</taxon>
        <taxon>Embryophyta</taxon>
        <taxon>Tracheophyta</taxon>
        <taxon>Spermatophyta</taxon>
        <taxon>Magnoliopsida</taxon>
        <taxon>eudicotyledons</taxon>
        <taxon>Gunneridae</taxon>
        <taxon>Pentapetalae</taxon>
        <taxon>asterids</taxon>
        <taxon>Ericales</taxon>
        <taxon>Theaceae</taxon>
        <taxon>Camellia</taxon>
    </lineage>
</organism>
<reference evidence="2 3" key="2">
    <citation type="submission" date="2020-07" db="EMBL/GenBank/DDBJ databases">
        <title>Genome assembly of wild tea tree DASZ reveals pedigree and selection history of tea varieties.</title>
        <authorList>
            <person name="Zhang W."/>
        </authorList>
    </citation>
    <scope>NUCLEOTIDE SEQUENCE [LARGE SCALE GENOMIC DNA]</scope>
    <source>
        <strain evidence="3">cv. G240</strain>
        <tissue evidence="2">Leaf</tissue>
    </source>
</reference>
<dbReference type="PANTHER" id="PTHR34379:SF6">
    <property type="entry name" value="PROTEIN 3F"/>
    <property type="match status" value="1"/>
</dbReference>
<dbReference type="AlphaFoldDB" id="A0A7J7H9P4"/>
<feature type="region of interest" description="Disordered" evidence="1">
    <location>
        <begin position="152"/>
        <end position="171"/>
    </location>
</feature>
<evidence type="ECO:0000313" key="2">
    <source>
        <dbReference type="EMBL" id="KAF5949683.1"/>
    </source>
</evidence>
<evidence type="ECO:0000256" key="1">
    <source>
        <dbReference type="SAM" id="MobiDB-lite"/>
    </source>
</evidence>
<name>A0A7J7H9P4_CAMSI</name>
<accession>A0A7J7H9P4</accession>
<keyword evidence="3" id="KW-1185">Reference proteome</keyword>
<sequence>MDCVKKNRGRSKLWMCLRPIAIEEEEEGKKSPGRTQGAGDPVLSYITVDKGQEKKMVIPKILTSLSEAKLNISSCLGGGGGRRNNERSRRSLSRVIKAVFFETSLAKKVRSSRKDSTKTKKVSKSANEKLRESSESSSSSMNHNRSFSITSSAPFCSSSSASSTLNSRSSSERKESFRASLVESKPQASPVESKQVDRSISTKKVVENYSSNMVMLLLLLCLLVLILWGKVCAIVCTSTCFFLVPNNVKRVGTTVKTVQSSEIESEEHKKRVVMQGLLERNRNRAL</sequence>
<dbReference type="PANTHER" id="PTHR34379">
    <property type="entry name" value="OS07G0553800 PROTEIN"/>
    <property type="match status" value="1"/>
</dbReference>
<comment type="caution">
    <text evidence="2">The sequence shown here is derived from an EMBL/GenBank/DDBJ whole genome shotgun (WGS) entry which is preliminary data.</text>
</comment>
<feature type="region of interest" description="Disordered" evidence="1">
    <location>
        <begin position="176"/>
        <end position="197"/>
    </location>
</feature>
<dbReference type="InterPro" id="IPR040411">
    <property type="entry name" value="At5g23160-like"/>
</dbReference>
<dbReference type="EMBL" id="JACBKZ010000005">
    <property type="protein sequence ID" value="KAF5949683.1"/>
    <property type="molecule type" value="Genomic_DNA"/>
</dbReference>